<dbReference type="InterPro" id="IPR000700">
    <property type="entry name" value="PAS-assoc_C"/>
</dbReference>
<feature type="domain" description="Histidine kinase" evidence="15">
    <location>
        <begin position="502"/>
        <end position="723"/>
    </location>
</feature>
<dbReference type="Gene3D" id="3.30.565.10">
    <property type="entry name" value="Histidine kinase-like ATPase, C-terminal domain"/>
    <property type="match status" value="1"/>
</dbReference>
<keyword evidence="4" id="KW-1003">Cell membrane</keyword>
<dbReference type="InterPro" id="IPR000014">
    <property type="entry name" value="PAS"/>
</dbReference>
<feature type="domain" description="Response regulatory" evidence="16">
    <location>
        <begin position="738"/>
        <end position="859"/>
    </location>
</feature>
<dbReference type="SMART" id="SM00388">
    <property type="entry name" value="HisKA"/>
    <property type="match status" value="1"/>
</dbReference>
<evidence type="ECO:0000256" key="4">
    <source>
        <dbReference type="ARBA" id="ARBA00022475"/>
    </source>
</evidence>
<feature type="transmembrane region" description="Helical" evidence="14">
    <location>
        <begin position="297"/>
        <end position="318"/>
    </location>
</feature>
<dbReference type="PROSITE" id="PS50109">
    <property type="entry name" value="HIS_KIN"/>
    <property type="match status" value="1"/>
</dbReference>
<dbReference type="CDD" id="cd17546">
    <property type="entry name" value="REC_hyHK_CKI1_RcsC-like"/>
    <property type="match status" value="2"/>
</dbReference>
<dbReference type="InterPro" id="IPR004358">
    <property type="entry name" value="Sig_transdc_His_kin-like_C"/>
</dbReference>
<organism evidence="19 20">
    <name type="scientific">Rhodoferax lithotrophicus</name>
    <dbReference type="NCBI Taxonomy" id="2798804"/>
    <lineage>
        <taxon>Bacteria</taxon>
        <taxon>Pseudomonadati</taxon>
        <taxon>Pseudomonadota</taxon>
        <taxon>Betaproteobacteria</taxon>
        <taxon>Burkholderiales</taxon>
        <taxon>Comamonadaceae</taxon>
        <taxon>Rhodoferax</taxon>
    </lineage>
</organism>
<evidence type="ECO:0000256" key="14">
    <source>
        <dbReference type="SAM" id="Phobius"/>
    </source>
</evidence>
<evidence type="ECO:0000256" key="3">
    <source>
        <dbReference type="ARBA" id="ARBA00012438"/>
    </source>
</evidence>
<dbReference type="SUPFAM" id="SSF47226">
    <property type="entry name" value="Histidine-containing phosphotransfer domain, HPT domain"/>
    <property type="match status" value="1"/>
</dbReference>
<comment type="subcellular location">
    <subcellularLocation>
        <location evidence="2">Cell membrane</location>
        <topology evidence="2">Multi-pass membrane protein</topology>
    </subcellularLocation>
</comment>
<dbReference type="InterPro" id="IPR036890">
    <property type="entry name" value="HATPase_C_sf"/>
</dbReference>
<reference evidence="19 20" key="1">
    <citation type="journal article" date="2021" name="Microbiol. Spectr.">
        <title>A Single Bacterium Capable of Oxidation and Reduction of Iron at Circumneutral pH.</title>
        <authorList>
            <person name="Kato S."/>
            <person name="Ohkuma M."/>
        </authorList>
    </citation>
    <scope>NUCLEOTIDE SEQUENCE [LARGE SCALE GENOMIC DNA]</scope>
    <source>
        <strain evidence="19 20">MIZ03</strain>
    </source>
</reference>
<dbReference type="Gene3D" id="3.30.450.20">
    <property type="entry name" value="PAS domain"/>
    <property type="match status" value="2"/>
</dbReference>
<dbReference type="Pfam" id="PF01627">
    <property type="entry name" value="Hpt"/>
    <property type="match status" value="1"/>
</dbReference>
<comment type="catalytic activity">
    <reaction evidence="1">
        <text>ATP + protein L-histidine = ADP + protein N-phospho-L-histidine.</text>
        <dbReference type="EC" id="2.7.13.3"/>
    </reaction>
</comment>
<dbReference type="InterPro" id="IPR003661">
    <property type="entry name" value="HisK_dim/P_dom"/>
</dbReference>
<dbReference type="InterPro" id="IPR011006">
    <property type="entry name" value="CheY-like_superfamily"/>
</dbReference>
<keyword evidence="11 14" id="KW-0472">Membrane</keyword>
<name>A0ABN6D226_9BURK</name>
<evidence type="ECO:0000259" key="17">
    <source>
        <dbReference type="PROSITE" id="PS50113"/>
    </source>
</evidence>
<evidence type="ECO:0000256" key="5">
    <source>
        <dbReference type="ARBA" id="ARBA00022553"/>
    </source>
</evidence>
<dbReference type="PRINTS" id="PR00344">
    <property type="entry name" value="BCTRLSENSOR"/>
</dbReference>
<dbReference type="Proteomes" id="UP000824366">
    <property type="component" value="Chromosome"/>
</dbReference>
<dbReference type="InterPro" id="IPR003594">
    <property type="entry name" value="HATPase_dom"/>
</dbReference>
<dbReference type="SUPFAM" id="SSF55874">
    <property type="entry name" value="ATPase domain of HSP90 chaperone/DNA topoisomerase II/histidine kinase"/>
    <property type="match status" value="1"/>
</dbReference>
<feature type="transmembrane region" description="Helical" evidence="14">
    <location>
        <begin position="17"/>
        <end position="36"/>
    </location>
</feature>
<dbReference type="CDD" id="cd12914">
    <property type="entry name" value="PDC1_DGC_like"/>
    <property type="match status" value="1"/>
</dbReference>
<feature type="modified residue" description="4-aspartylphosphate" evidence="13">
    <location>
        <position position="791"/>
    </location>
</feature>
<gene>
    <name evidence="19" type="ORF">MIZ03_0946</name>
</gene>
<dbReference type="InterPro" id="IPR036097">
    <property type="entry name" value="HisK_dim/P_sf"/>
</dbReference>
<dbReference type="Gene3D" id="3.40.50.2300">
    <property type="match status" value="2"/>
</dbReference>
<dbReference type="EC" id="2.7.13.3" evidence="3"/>
<dbReference type="CDD" id="cd00082">
    <property type="entry name" value="HisKA"/>
    <property type="match status" value="1"/>
</dbReference>
<dbReference type="Pfam" id="PF00072">
    <property type="entry name" value="Response_reg"/>
    <property type="match status" value="2"/>
</dbReference>
<dbReference type="CDD" id="cd00130">
    <property type="entry name" value="PAS"/>
    <property type="match status" value="1"/>
</dbReference>
<evidence type="ECO:0000259" key="16">
    <source>
        <dbReference type="PROSITE" id="PS50110"/>
    </source>
</evidence>
<dbReference type="PROSITE" id="PS50110">
    <property type="entry name" value="RESPONSE_REGULATORY"/>
    <property type="match status" value="2"/>
</dbReference>
<evidence type="ECO:0000259" key="18">
    <source>
        <dbReference type="PROSITE" id="PS50894"/>
    </source>
</evidence>
<keyword evidence="5 13" id="KW-0597">Phosphoprotein</keyword>
<evidence type="ECO:0000256" key="10">
    <source>
        <dbReference type="ARBA" id="ARBA00023012"/>
    </source>
</evidence>
<dbReference type="Pfam" id="PF02518">
    <property type="entry name" value="HATPase_c"/>
    <property type="match status" value="1"/>
</dbReference>
<feature type="domain" description="Response regulatory" evidence="16">
    <location>
        <begin position="884"/>
        <end position="1002"/>
    </location>
</feature>
<evidence type="ECO:0000313" key="20">
    <source>
        <dbReference type="Proteomes" id="UP000824366"/>
    </source>
</evidence>
<evidence type="ECO:0000256" key="12">
    <source>
        <dbReference type="PROSITE-ProRule" id="PRU00110"/>
    </source>
</evidence>
<evidence type="ECO:0000256" key="2">
    <source>
        <dbReference type="ARBA" id="ARBA00004651"/>
    </source>
</evidence>
<dbReference type="Gene3D" id="2.10.70.100">
    <property type="match status" value="1"/>
</dbReference>
<keyword evidence="9 14" id="KW-1133">Transmembrane helix</keyword>
<keyword evidence="10" id="KW-0902">Two-component regulatory system</keyword>
<keyword evidence="19" id="KW-0808">Transferase</keyword>
<dbReference type="InterPro" id="IPR001610">
    <property type="entry name" value="PAC"/>
</dbReference>
<dbReference type="EMBL" id="AP024238">
    <property type="protein sequence ID" value="BCO26066.1"/>
    <property type="molecule type" value="Genomic_DNA"/>
</dbReference>
<dbReference type="InterPro" id="IPR013655">
    <property type="entry name" value="PAS_fold_3"/>
</dbReference>
<feature type="domain" description="PAC" evidence="17">
    <location>
        <begin position="414"/>
        <end position="466"/>
    </location>
</feature>
<keyword evidence="6 14" id="KW-0812">Transmembrane</keyword>
<sequence>MTIQPKTPLIQRKKFEWMLLLMALALIGLLIVDVLVREFERIRSSESERLNVLTHVIASDIQENLAAANRALAGVIKDYPGTPGDSHSVAEVSRRLAALSDTMLGIRGALVLNAQGITTAAHRPEFIGQDFSQRDYFKTVRDRPNPTTLYLSAPFQSVQNDLVVTLARMVPGLNGEFAGLVLATLDPKYFTSIFKSLVYAPDVWAFIDHGSGLKLMNFPEKPGINGTNVAQAGSLFSRHLQSGQVSSLLSGEVLATGEQRLFAMRSMQPAELFMDEALVIGVSRLLSAMNAPVQRQALTYGLFYLVLVLLCCSSLYGLQRWRRQKEAFNIDREHDRYEANERLKAAQRQASLGNWAWDIQRDSHFWSEEVSRIYGRDPTLPPAAYPEVRQYFTPASWALLAAAVEAAQTTGTSYEVDAEVVRPDGSHRWITARGEPLRNSAGSIISLQGTVQDITEKKLLDMELAQHRHHLEELVQSRTLALAGARDAAETANRGKAEFLANMSHEIRSPLNAILGLAYLLEQAHLAHDELDMVRKIRTSGRSLLGIINDILDVSKIEAGHLVIEQAPFRLDDVIDNLADAMGLAAGNKNIELVIGPLPTGLSMVKGDALRLGQVLNNLTSNAIKFTAVGRVVLHCALLSRDDERIMLRFSVQDTGIGIAPELQQQVFTAFTQADSSTTRRFGGTGLGLTICRQLVQLMGGEIGLTSTLGQGSEFWFTLPLQQIANTEFSSPDMVRVEALIADDSDVALHALSAIAEGLGWQVKAVDSGAEVLAQVLQHKGDKLPHVVVLDWKMPGLDGLATARAIREGVAQEECPIVIMATAYSVASLASQPGADLVDAILNKPVTASTLYNAVLEAQHRRSAHADLPQALLQTPNNELMGVRVLIVDDSDINREVALRILREQGAIVTLAEDGKAALDWLLAHPLDVDLVLMDVQMPVMDGIEATRQLRQLPQFNNLPIVALTAGAFKSQQDAARAAGMSDFISKPFDVPATIALIARLRRPSPTAHAGDHPVQASTPAGVPGQMDSLSVDLAVMDVAQGLLIWKDLPSYRDYLRRFVSAYGQAVDVINASLIMEDMAGAAALAHKLSGVAANLALPDTHRLAGEAERVLAKGYDPTLVLARLGMALTRVVSEIAQFAPLAVPNTVADTPEGSPQVLQARLTDLLAALDTDNPAPAMRLLAILAKQLPAQALSSISDKVQGYDFRGAEADTFELARVHGLSLKE</sequence>
<feature type="modified residue" description="4-aspartylphosphate" evidence="13">
    <location>
        <position position="935"/>
    </location>
</feature>
<dbReference type="SMART" id="SM00448">
    <property type="entry name" value="REC"/>
    <property type="match status" value="2"/>
</dbReference>
<protein>
    <recommendedName>
        <fullName evidence="3">histidine kinase</fullName>
        <ecNumber evidence="3">2.7.13.3</ecNumber>
    </recommendedName>
</protein>
<dbReference type="InterPro" id="IPR035965">
    <property type="entry name" value="PAS-like_dom_sf"/>
</dbReference>
<evidence type="ECO:0000256" key="9">
    <source>
        <dbReference type="ARBA" id="ARBA00022989"/>
    </source>
</evidence>
<dbReference type="InterPro" id="IPR001789">
    <property type="entry name" value="Sig_transdc_resp-reg_receiver"/>
</dbReference>
<dbReference type="InterPro" id="IPR036641">
    <property type="entry name" value="HPT_dom_sf"/>
</dbReference>
<dbReference type="Gene3D" id="1.10.287.130">
    <property type="match status" value="1"/>
</dbReference>
<dbReference type="Gene3D" id="1.20.120.160">
    <property type="entry name" value="HPT domain"/>
    <property type="match status" value="1"/>
</dbReference>
<dbReference type="SUPFAM" id="SSF55785">
    <property type="entry name" value="PYP-like sensor domain (PAS domain)"/>
    <property type="match status" value="1"/>
</dbReference>
<proteinExistence type="predicted"/>
<dbReference type="GO" id="GO:0016301">
    <property type="term" value="F:kinase activity"/>
    <property type="evidence" value="ECO:0007669"/>
    <property type="project" value="UniProtKB-KW"/>
</dbReference>
<evidence type="ECO:0000256" key="7">
    <source>
        <dbReference type="ARBA" id="ARBA00022741"/>
    </source>
</evidence>
<dbReference type="PROSITE" id="PS50113">
    <property type="entry name" value="PAC"/>
    <property type="match status" value="1"/>
</dbReference>
<dbReference type="PROSITE" id="PS50894">
    <property type="entry name" value="HPT"/>
    <property type="match status" value="1"/>
</dbReference>
<feature type="modified residue" description="Phosphohistidine" evidence="12">
    <location>
        <position position="1087"/>
    </location>
</feature>
<keyword evidence="19" id="KW-0418">Kinase</keyword>
<dbReference type="SUPFAM" id="SSF47384">
    <property type="entry name" value="Homodimeric domain of signal transducing histidine kinase"/>
    <property type="match status" value="1"/>
</dbReference>
<dbReference type="InterPro" id="IPR008207">
    <property type="entry name" value="Sig_transdc_His_kin_Hpt_dom"/>
</dbReference>
<keyword evidence="7" id="KW-0547">Nucleotide-binding</keyword>
<dbReference type="PANTHER" id="PTHR45339">
    <property type="entry name" value="HYBRID SIGNAL TRANSDUCTION HISTIDINE KINASE J"/>
    <property type="match status" value="1"/>
</dbReference>
<dbReference type="CDD" id="cd16922">
    <property type="entry name" value="HATPase_EvgS-ArcB-TorS-like"/>
    <property type="match status" value="1"/>
</dbReference>
<evidence type="ECO:0000256" key="11">
    <source>
        <dbReference type="ARBA" id="ARBA00023136"/>
    </source>
</evidence>
<feature type="domain" description="HPt" evidence="18">
    <location>
        <begin position="1048"/>
        <end position="1139"/>
    </location>
</feature>
<evidence type="ECO:0000256" key="8">
    <source>
        <dbReference type="ARBA" id="ARBA00022840"/>
    </source>
</evidence>
<dbReference type="SMART" id="SM00387">
    <property type="entry name" value="HATPase_c"/>
    <property type="match status" value="1"/>
</dbReference>
<dbReference type="Pfam" id="PF00512">
    <property type="entry name" value="HisKA"/>
    <property type="match status" value="1"/>
</dbReference>
<dbReference type="SMART" id="SM00086">
    <property type="entry name" value="PAC"/>
    <property type="match status" value="1"/>
</dbReference>
<dbReference type="PANTHER" id="PTHR45339:SF1">
    <property type="entry name" value="HYBRID SIGNAL TRANSDUCTION HISTIDINE KINASE J"/>
    <property type="match status" value="1"/>
</dbReference>
<keyword evidence="20" id="KW-1185">Reference proteome</keyword>
<evidence type="ECO:0000259" key="15">
    <source>
        <dbReference type="PROSITE" id="PS50109"/>
    </source>
</evidence>
<evidence type="ECO:0000256" key="13">
    <source>
        <dbReference type="PROSITE-ProRule" id="PRU00169"/>
    </source>
</evidence>
<keyword evidence="8" id="KW-0067">ATP-binding</keyword>
<accession>A0ABN6D226</accession>
<evidence type="ECO:0000256" key="1">
    <source>
        <dbReference type="ARBA" id="ARBA00000085"/>
    </source>
</evidence>
<dbReference type="NCBIfam" id="TIGR00229">
    <property type="entry name" value="sensory_box"/>
    <property type="match status" value="1"/>
</dbReference>
<dbReference type="InterPro" id="IPR005467">
    <property type="entry name" value="His_kinase_dom"/>
</dbReference>
<dbReference type="SUPFAM" id="SSF52172">
    <property type="entry name" value="CheY-like"/>
    <property type="match status" value="2"/>
</dbReference>
<evidence type="ECO:0000313" key="19">
    <source>
        <dbReference type="EMBL" id="BCO26066.1"/>
    </source>
</evidence>
<dbReference type="RefSeq" id="WP_223909057.1">
    <property type="nucleotide sequence ID" value="NZ_AP024238.1"/>
</dbReference>
<dbReference type="Pfam" id="PF08447">
    <property type="entry name" value="PAS_3"/>
    <property type="match status" value="1"/>
</dbReference>
<evidence type="ECO:0000256" key="6">
    <source>
        <dbReference type="ARBA" id="ARBA00022692"/>
    </source>
</evidence>